<dbReference type="SUPFAM" id="SSF50952">
    <property type="entry name" value="Soluble quinoprotein glucose dehydrogenase"/>
    <property type="match status" value="1"/>
</dbReference>
<feature type="signal peptide" evidence="1">
    <location>
        <begin position="1"/>
        <end position="17"/>
    </location>
</feature>
<sequence>MTKFALAAATAMVPALAAAQVDQGPANADFEAAFENQTRAPALDDTAVTTETFVDGLDHPWGIALLPGGDYLVTERPGQLRMVMADGTLSEPITGVPDVDNREQGGLLDVAVRDDFAETRRVWLTYAKSVEGGTATAAATGTLSEDGTELTDVQDIFVQSPPADAPMHYGSRIVFEPDSDNAFITTGEHFTQVNRELAQDLGTTYGKVIRVDAVDGTAPEGNPFVGEEGVDTIWSYGHRNIQGAAVGPEGRLWTIEHGPAGGDELNLTEAGENYGWPVVSYGVTYSGNPVGSGDARQEGFAEPVYYWDPVIAPGGMIFYDGDAFDGWGGDILASGLVSQSVVRLELEDGRVTGEERIDVGARVRDVEQAPDGTLIVVTDEAAPNGALVRISPAG</sequence>
<evidence type="ECO:0000259" key="2">
    <source>
        <dbReference type="Pfam" id="PF07995"/>
    </source>
</evidence>
<dbReference type="PATRIC" id="fig|1123501.6.peg.394"/>
<feature type="chain" id="PRO_5002229628" evidence="1">
    <location>
        <begin position="18"/>
        <end position="394"/>
    </location>
</feature>
<dbReference type="Gene3D" id="2.120.10.30">
    <property type="entry name" value="TolB, C-terminal domain"/>
    <property type="match status" value="1"/>
</dbReference>
<name>A0A0D0PHU8_9RHOB</name>
<reference evidence="3 4" key="1">
    <citation type="submission" date="2013-01" db="EMBL/GenBank/DDBJ databases">
        <authorList>
            <person name="Fiebig A."/>
            <person name="Goeker M."/>
            <person name="Klenk H.-P.P."/>
        </authorList>
    </citation>
    <scope>NUCLEOTIDE SEQUENCE [LARGE SCALE GENOMIC DNA]</scope>
    <source>
        <strain evidence="3 4">DSM 24838</strain>
    </source>
</reference>
<dbReference type="STRING" id="1123501.Wenmar_00337"/>
<evidence type="ECO:0000256" key="1">
    <source>
        <dbReference type="SAM" id="SignalP"/>
    </source>
</evidence>
<dbReference type="OrthoDB" id="9770043at2"/>
<dbReference type="InterPro" id="IPR012938">
    <property type="entry name" value="Glc/Sorbosone_DH"/>
</dbReference>
<feature type="domain" description="Glucose/Sorbosone dehydrogenase" evidence="2">
    <location>
        <begin position="57"/>
        <end position="388"/>
    </location>
</feature>
<organism evidence="3 4">
    <name type="scientific">Wenxinia marina DSM 24838</name>
    <dbReference type="NCBI Taxonomy" id="1123501"/>
    <lineage>
        <taxon>Bacteria</taxon>
        <taxon>Pseudomonadati</taxon>
        <taxon>Pseudomonadota</taxon>
        <taxon>Alphaproteobacteria</taxon>
        <taxon>Rhodobacterales</taxon>
        <taxon>Roseobacteraceae</taxon>
        <taxon>Wenxinia</taxon>
    </lineage>
</organism>
<evidence type="ECO:0000313" key="3">
    <source>
        <dbReference type="EMBL" id="KIQ70961.1"/>
    </source>
</evidence>
<dbReference type="Proteomes" id="UP000035100">
    <property type="component" value="Unassembled WGS sequence"/>
</dbReference>
<dbReference type="eggNOG" id="COG2133">
    <property type="taxonomic scope" value="Bacteria"/>
</dbReference>
<proteinExistence type="predicted"/>
<dbReference type="PANTHER" id="PTHR19328:SF75">
    <property type="entry name" value="ALDOSE SUGAR DEHYDROGENASE YLII"/>
    <property type="match status" value="1"/>
</dbReference>
<dbReference type="Pfam" id="PF07995">
    <property type="entry name" value="GSDH"/>
    <property type="match status" value="1"/>
</dbReference>
<keyword evidence="4" id="KW-1185">Reference proteome</keyword>
<keyword evidence="1" id="KW-0732">Signal</keyword>
<comment type="caution">
    <text evidence="3">The sequence shown here is derived from an EMBL/GenBank/DDBJ whole genome shotgun (WGS) entry which is preliminary data.</text>
</comment>
<evidence type="ECO:0000313" key="4">
    <source>
        <dbReference type="Proteomes" id="UP000035100"/>
    </source>
</evidence>
<protein>
    <submittedName>
        <fullName evidence="3">Glucose/sorbosone dehydrogenase</fullName>
    </submittedName>
</protein>
<dbReference type="EMBL" id="AONG01000003">
    <property type="protein sequence ID" value="KIQ70961.1"/>
    <property type="molecule type" value="Genomic_DNA"/>
</dbReference>
<dbReference type="RefSeq" id="WP_018304463.1">
    <property type="nucleotide sequence ID" value="NZ_KB902313.1"/>
</dbReference>
<dbReference type="AlphaFoldDB" id="A0A0D0PHU8"/>
<accession>A0A0D0PHU8</accession>
<dbReference type="InterPro" id="IPR011042">
    <property type="entry name" value="6-blade_b-propeller_TolB-like"/>
</dbReference>
<dbReference type="InterPro" id="IPR011041">
    <property type="entry name" value="Quinoprot_gluc/sorb_DH_b-prop"/>
</dbReference>
<gene>
    <name evidence="3" type="ORF">Wenmar_00337</name>
</gene>
<dbReference type="PANTHER" id="PTHR19328">
    <property type="entry name" value="HEDGEHOG-INTERACTING PROTEIN"/>
    <property type="match status" value="1"/>
</dbReference>